<name>A0ABW5BPU6_9PROT</name>
<dbReference type="PIRSF" id="PIRSF000498">
    <property type="entry name" value="Riboflavin_syn_A"/>
    <property type="match status" value="1"/>
</dbReference>
<protein>
    <recommendedName>
        <fullName evidence="5 9">Riboflavin synthase</fullName>
        <ecNumber evidence="4 9">2.5.1.9</ecNumber>
    </recommendedName>
</protein>
<evidence type="ECO:0000256" key="6">
    <source>
        <dbReference type="ARBA" id="ARBA00022619"/>
    </source>
</evidence>
<evidence type="ECO:0000256" key="8">
    <source>
        <dbReference type="ARBA" id="ARBA00022737"/>
    </source>
</evidence>
<dbReference type="SUPFAM" id="SSF63380">
    <property type="entry name" value="Riboflavin synthase domain-like"/>
    <property type="match status" value="2"/>
</dbReference>
<feature type="domain" description="Lumazine-binding" evidence="11">
    <location>
        <begin position="96"/>
        <end position="198"/>
    </location>
</feature>
<feature type="repeat" description="Lumazine-binding" evidence="10">
    <location>
        <begin position="96"/>
        <end position="198"/>
    </location>
</feature>
<evidence type="ECO:0000256" key="2">
    <source>
        <dbReference type="ARBA" id="ARBA00002803"/>
    </source>
</evidence>
<dbReference type="EC" id="2.5.1.9" evidence="4 9"/>
<keyword evidence="13" id="KW-1185">Reference proteome</keyword>
<evidence type="ECO:0000313" key="12">
    <source>
        <dbReference type="EMBL" id="MFD2207594.1"/>
    </source>
</evidence>
<feature type="repeat" description="Lumazine-binding" evidence="10">
    <location>
        <begin position="1"/>
        <end position="95"/>
    </location>
</feature>
<dbReference type="EMBL" id="JBHUII010000011">
    <property type="protein sequence ID" value="MFD2207594.1"/>
    <property type="molecule type" value="Genomic_DNA"/>
</dbReference>
<evidence type="ECO:0000256" key="1">
    <source>
        <dbReference type="ARBA" id="ARBA00000968"/>
    </source>
</evidence>
<comment type="caution">
    <text evidence="12">The sequence shown here is derived from an EMBL/GenBank/DDBJ whole genome shotgun (WGS) entry which is preliminary data.</text>
</comment>
<comment type="pathway">
    <text evidence="3">Cofactor biosynthesis; riboflavin biosynthesis; riboflavin from 2-hydroxy-3-oxobutyl phosphate and 5-amino-6-(D-ribitylamino)uracil: step 2/2.</text>
</comment>
<sequence length="204" mass="21905">MFTGIITDLGSVKEIEDRGDKRFIFNCSYDMESVDIGASISCSGACLTVVDKGQGWFSADVSAETLSKTTLGNWLVGTAVNFERALRLGEELGGHMVSGHIDGVASVVRIVPEGGSLRFTFKAPKELSKYIAPKGSIVLDGASLTVNEVDGDLFGVNIIPHTAEMTTFGQWQPGIYEPGACLVNLEIDLLARYVGQLLERQQNG</sequence>
<keyword evidence="8" id="KW-0677">Repeat</keyword>
<evidence type="ECO:0000256" key="5">
    <source>
        <dbReference type="ARBA" id="ARBA00013950"/>
    </source>
</evidence>
<accession>A0ABW5BPU6</accession>
<evidence type="ECO:0000313" key="13">
    <source>
        <dbReference type="Proteomes" id="UP001597294"/>
    </source>
</evidence>
<dbReference type="CDD" id="cd00402">
    <property type="entry name" value="Riboflavin_synthase_like"/>
    <property type="match status" value="1"/>
</dbReference>
<evidence type="ECO:0000256" key="10">
    <source>
        <dbReference type="PROSITE-ProRule" id="PRU00524"/>
    </source>
</evidence>
<dbReference type="Gene3D" id="2.40.30.20">
    <property type="match status" value="2"/>
</dbReference>
<dbReference type="InterPro" id="IPR023366">
    <property type="entry name" value="ATP_synth_asu-like_sf"/>
</dbReference>
<comment type="catalytic activity">
    <reaction evidence="1">
        <text>2 6,7-dimethyl-8-(1-D-ribityl)lumazine + H(+) = 5-amino-6-(D-ribitylamino)uracil + riboflavin</text>
        <dbReference type="Rhea" id="RHEA:20772"/>
        <dbReference type="ChEBI" id="CHEBI:15378"/>
        <dbReference type="ChEBI" id="CHEBI:15934"/>
        <dbReference type="ChEBI" id="CHEBI:57986"/>
        <dbReference type="ChEBI" id="CHEBI:58201"/>
        <dbReference type="EC" id="2.5.1.9"/>
    </reaction>
</comment>
<dbReference type="NCBIfam" id="TIGR00187">
    <property type="entry name" value="ribE"/>
    <property type="match status" value="1"/>
</dbReference>
<evidence type="ECO:0000256" key="9">
    <source>
        <dbReference type="NCBIfam" id="TIGR00187"/>
    </source>
</evidence>
<dbReference type="InterPro" id="IPR001783">
    <property type="entry name" value="Lumazine-bd"/>
</dbReference>
<comment type="function">
    <text evidence="2">Catalyzes the dismutation of two molecules of 6,7-dimethyl-8-ribityllumazine, resulting in the formation of riboflavin and 5-amino-6-(D-ribitylamino)uracil.</text>
</comment>
<feature type="domain" description="Lumazine-binding" evidence="11">
    <location>
        <begin position="1"/>
        <end position="95"/>
    </location>
</feature>
<dbReference type="InterPro" id="IPR026017">
    <property type="entry name" value="Lumazine-bd_dom"/>
</dbReference>
<evidence type="ECO:0000256" key="3">
    <source>
        <dbReference type="ARBA" id="ARBA00004887"/>
    </source>
</evidence>
<dbReference type="GO" id="GO:0004746">
    <property type="term" value="F:riboflavin synthase activity"/>
    <property type="evidence" value="ECO:0007669"/>
    <property type="project" value="UniProtKB-EC"/>
</dbReference>
<evidence type="ECO:0000256" key="4">
    <source>
        <dbReference type="ARBA" id="ARBA00012827"/>
    </source>
</evidence>
<dbReference type="Pfam" id="PF00677">
    <property type="entry name" value="Lum_binding"/>
    <property type="match status" value="2"/>
</dbReference>
<dbReference type="InterPro" id="IPR017938">
    <property type="entry name" value="Riboflavin_synthase-like_b-brl"/>
</dbReference>
<organism evidence="12 13">
    <name type="scientific">Kiloniella antarctica</name>
    <dbReference type="NCBI Taxonomy" id="1550907"/>
    <lineage>
        <taxon>Bacteria</taxon>
        <taxon>Pseudomonadati</taxon>
        <taxon>Pseudomonadota</taxon>
        <taxon>Alphaproteobacteria</taxon>
        <taxon>Rhodospirillales</taxon>
        <taxon>Kiloniellaceae</taxon>
        <taxon>Kiloniella</taxon>
    </lineage>
</organism>
<dbReference type="RefSeq" id="WP_380254366.1">
    <property type="nucleotide sequence ID" value="NZ_JBHUII010000011.1"/>
</dbReference>
<reference evidence="13" key="1">
    <citation type="journal article" date="2019" name="Int. J. Syst. Evol. Microbiol.">
        <title>The Global Catalogue of Microorganisms (GCM) 10K type strain sequencing project: providing services to taxonomists for standard genome sequencing and annotation.</title>
        <authorList>
            <consortium name="The Broad Institute Genomics Platform"/>
            <consortium name="The Broad Institute Genome Sequencing Center for Infectious Disease"/>
            <person name="Wu L."/>
            <person name="Ma J."/>
        </authorList>
    </citation>
    <scope>NUCLEOTIDE SEQUENCE [LARGE SCALE GENOMIC DNA]</scope>
    <source>
        <strain evidence="13">CGMCC 4.7192</strain>
    </source>
</reference>
<dbReference type="PANTHER" id="PTHR21098:SF12">
    <property type="entry name" value="RIBOFLAVIN SYNTHASE"/>
    <property type="match status" value="1"/>
</dbReference>
<keyword evidence="7 12" id="KW-0808">Transferase</keyword>
<dbReference type="PROSITE" id="PS51177">
    <property type="entry name" value="LUMAZINE_BIND"/>
    <property type="match status" value="2"/>
</dbReference>
<dbReference type="Proteomes" id="UP001597294">
    <property type="component" value="Unassembled WGS sequence"/>
</dbReference>
<evidence type="ECO:0000256" key="7">
    <source>
        <dbReference type="ARBA" id="ARBA00022679"/>
    </source>
</evidence>
<dbReference type="NCBIfam" id="NF006767">
    <property type="entry name" value="PRK09289.1"/>
    <property type="match status" value="1"/>
</dbReference>
<evidence type="ECO:0000259" key="11">
    <source>
        <dbReference type="PROSITE" id="PS51177"/>
    </source>
</evidence>
<keyword evidence="6" id="KW-0686">Riboflavin biosynthesis</keyword>
<dbReference type="PANTHER" id="PTHR21098">
    <property type="entry name" value="RIBOFLAVIN SYNTHASE ALPHA CHAIN"/>
    <property type="match status" value="1"/>
</dbReference>
<gene>
    <name evidence="12" type="ORF">ACFSKO_18405</name>
</gene>
<proteinExistence type="predicted"/>